<protein>
    <recommendedName>
        <fullName evidence="1">DUF7587 domain-containing protein</fullName>
    </recommendedName>
</protein>
<feature type="domain" description="DUF7587" evidence="1">
    <location>
        <begin position="61"/>
        <end position="215"/>
    </location>
</feature>
<dbReference type="RefSeq" id="XP_024735929.1">
    <property type="nucleotide sequence ID" value="XM_024883245.1"/>
</dbReference>
<proteinExistence type="predicted"/>
<sequence>METERDCLLATSISTFAEAINKQVDAIGSLTEAIQQLSNVVTAYESSRLAKPLLSNSQLRKWWYRAWNDKSRGKIDEHGNMLSGNPKWALSSKTDIALHFAEFHSDDCNKKDTALISATNDPIRALKKAFTEWYKGNFTTRDPGKIFISIFYSSEYYDARELVEMARKPPLCFRLSKETCDRLNSPKHEHLHDSEAVFLHVIPKEDLVINLSLQDLFARGLEDILPELCNKDTTWNKFLSPKGIRAKIGTNNESDFQRITAQLKRMYCMFTQNGPENTFRSLTNAQELLLGDPFSSGAVKEEGFRILQDEIDMMVRPKPRRVILKPTMLDEDQSKDEP</sequence>
<evidence type="ECO:0000259" key="1">
    <source>
        <dbReference type="Pfam" id="PF24494"/>
    </source>
</evidence>
<keyword evidence="3" id="KW-1185">Reference proteome</keyword>
<dbReference type="OrthoDB" id="3546532at2759"/>
<dbReference type="InterPro" id="IPR056009">
    <property type="entry name" value="DUF7587"/>
</dbReference>
<dbReference type="Proteomes" id="UP000235371">
    <property type="component" value="Unassembled WGS sequence"/>
</dbReference>
<dbReference type="GeneID" id="36591322"/>
<evidence type="ECO:0000313" key="2">
    <source>
        <dbReference type="EMBL" id="PMD59025.1"/>
    </source>
</evidence>
<dbReference type="EMBL" id="KZ613817">
    <property type="protein sequence ID" value="PMD59025.1"/>
    <property type="molecule type" value="Genomic_DNA"/>
</dbReference>
<gene>
    <name evidence="2" type="ORF">K444DRAFT_630663</name>
</gene>
<name>A0A2J6T7M4_9HELO</name>
<organism evidence="2 3">
    <name type="scientific">Hyaloscypha bicolor E</name>
    <dbReference type="NCBI Taxonomy" id="1095630"/>
    <lineage>
        <taxon>Eukaryota</taxon>
        <taxon>Fungi</taxon>
        <taxon>Dikarya</taxon>
        <taxon>Ascomycota</taxon>
        <taxon>Pezizomycotina</taxon>
        <taxon>Leotiomycetes</taxon>
        <taxon>Helotiales</taxon>
        <taxon>Hyaloscyphaceae</taxon>
        <taxon>Hyaloscypha</taxon>
        <taxon>Hyaloscypha bicolor</taxon>
    </lineage>
</organism>
<reference evidence="2 3" key="1">
    <citation type="submission" date="2016-04" db="EMBL/GenBank/DDBJ databases">
        <title>A degradative enzymes factory behind the ericoid mycorrhizal symbiosis.</title>
        <authorList>
            <consortium name="DOE Joint Genome Institute"/>
            <person name="Martino E."/>
            <person name="Morin E."/>
            <person name="Grelet G."/>
            <person name="Kuo A."/>
            <person name="Kohler A."/>
            <person name="Daghino S."/>
            <person name="Barry K."/>
            <person name="Choi C."/>
            <person name="Cichocki N."/>
            <person name="Clum A."/>
            <person name="Copeland A."/>
            <person name="Hainaut M."/>
            <person name="Haridas S."/>
            <person name="Labutti K."/>
            <person name="Lindquist E."/>
            <person name="Lipzen A."/>
            <person name="Khouja H.-R."/>
            <person name="Murat C."/>
            <person name="Ohm R."/>
            <person name="Olson A."/>
            <person name="Spatafora J."/>
            <person name="Veneault-Fourrey C."/>
            <person name="Henrissat B."/>
            <person name="Grigoriev I."/>
            <person name="Martin F."/>
            <person name="Perotto S."/>
        </authorList>
    </citation>
    <scope>NUCLEOTIDE SEQUENCE [LARGE SCALE GENOMIC DNA]</scope>
    <source>
        <strain evidence="2 3">E</strain>
    </source>
</reference>
<dbReference type="AlphaFoldDB" id="A0A2J6T7M4"/>
<dbReference type="InParanoid" id="A0A2J6T7M4"/>
<dbReference type="Pfam" id="PF24494">
    <property type="entry name" value="DUF7587"/>
    <property type="match status" value="1"/>
</dbReference>
<accession>A0A2J6T7M4</accession>
<evidence type="ECO:0000313" key="3">
    <source>
        <dbReference type="Proteomes" id="UP000235371"/>
    </source>
</evidence>